<feature type="transmembrane region" description="Helical" evidence="7">
    <location>
        <begin position="214"/>
        <end position="233"/>
    </location>
</feature>
<dbReference type="RefSeq" id="WP_343785759.1">
    <property type="nucleotide sequence ID" value="NZ_BAAAFH010000007.1"/>
</dbReference>
<dbReference type="PANTHER" id="PTHR30106:SF2">
    <property type="entry name" value="UPF0324 INNER MEMBRANE PROTEIN YEIH"/>
    <property type="match status" value="1"/>
</dbReference>
<feature type="transmembrane region" description="Helical" evidence="7">
    <location>
        <begin position="35"/>
        <end position="53"/>
    </location>
</feature>
<evidence type="ECO:0000256" key="6">
    <source>
        <dbReference type="ARBA" id="ARBA00023136"/>
    </source>
</evidence>
<evidence type="ECO:0000256" key="3">
    <source>
        <dbReference type="ARBA" id="ARBA00022475"/>
    </source>
</evidence>
<comment type="caution">
    <text evidence="8">The sequence shown here is derived from an EMBL/GenBank/DDBJ whole genome shotgun (WGS) entry which is preliminary data.</text>
</comment>
<evidence type="ECO:0000256" key="4">
    <source>
        <dbReference type="ARBA" id="ARBA00022692"/>
    </source>
</evidence>
<keyword evidence="3" id="KW-1003">Cell membrane</keyword>
<feature type="transmembrane region" description="Helical" evidence="7">
    <location>
        <begin position="271"/>
        <end position="291"/>
    </location>
</feature>
<comment type="similarity">
    <text evidence="2">Belongs to the UPF0324 family.</text>
</comment>
<keyword evidence="9" id="KW-1185">Reference proteome</keyword>
<evidence type="ECO:0000313" key="8">
    <source>
        <dbReference type="EMBL" id="GAA0874839.1"/>
    </source>
</evidence>
<accession>A0ABN1MPJ5</accession>
<name>A0ABN1MPJ5_9FLAO</name>
<evidence type="ECO:0000256" key="7">
    <source>
        <dbReference type="SAM" id="Phobius"/>
    </source>
</evidence>
<reference evidence="8 9" key="1">
    <citation type="journal article" date="2019" name="Int. J. Syst. Evol. Microbiol.">
        <title>The Global Catalogue of Microorganisms (GCM) 10K type strain sequencing project: providing services to taxonomists for standard genome sequencing and annotation.</title>
        <authorList>
            <consortium name="The Broad Institute Genomics Platform"/>
            <consortium name="The Broad Institute Genome Sequencing Center for Infectious Disease"/>
            <person name="Wu L."/>
            <person name="Ma J."/>
        </authorList>
    </citation>
    <scope>NUCLEOTIDE SEQUENCE [LARGE SCALE GENOMIC DNA]</scope>
    <source>
        <strain evidence="8 9">JCM 16083</strain>
    </source>
</reference>
<feature type="transmembrane region" description="Helical" evidence="7">
    <location>
        <begin position="119"/>
        <end position="142"/>
    </location>
</feature>
<feature type="transmembrane region" description="Helical" evidence="7">
    <location>
        <begin position="303"/>
        <end position="325"/>
    </location>
</feature>
<dbReference type="Pfam" id="PF03601">
    <property type="entry name" value="Cons_hypoth698"/>
    <property type="match status" value="1"/>
</dbReference>
<keyword evidence="5 7" id="KW-1133">Transmembrane helix</keyword>
<evidence type="ECO:0000256" key="1">
    <source>
        <dbReference type="ARBA" id="ARBA00004651"/>
    </source>
</evidence>
<sequence>MKFNFSVYSKGLGFIVVLAIAAYFLAPLIPGMNSVLLGLLFGLIAGNLIKLPLSTQPGINYSSSRVLEIAIVLLAFDINLSEIGKMGWTTLTIIIATIVLVLLLTRLTSKLVKCPGESGLLVGFGTAICGSSAIAAVAPGITKNKEDIGVSMAVVNLIGGIGMVILPLILPYFDLSNLEDGIVIGGSLHSVGNVTGAGYAMGEETGAISLTVKMIRVALLAPAVIFFTLLINRKQIKNFRDYFKLPFYLWAFIAVTLFSSYIPLSAEIKEVIGFLATLTLTMAMTAIGMKISFANLYKSGRKAIGFGFIIFAIQLLVISVLLLIIN</sequence>
<gene>
    <name evidence="8" type="ORF">GCM10009118_12470</name>
</gene>
<evidence type="ECO:0000256" key="2">
    <source>
        <dbReference type="ARBA" id="ARBA00007977"/>
    </source>
</evidence>
<keyword evidence="4 7" id="KW-0812">Transmembrane</keyword>
<evidence type="ECO:0000313" key="9">
    <source>
        <dbReference type="Proteomes" id="UP001501126"/>
    </source>
</evidence>
<feature type="transmembrane region" description="Helical" evidence="7">
    <location>
        <begin position="148"/>
        <end position="170"/>
    </location>
</feature>
<feature type="transmembrane region" description="Helical" evidence="7">
    <location>
        <begin position="87"/>
        <end position="107"/>
    </location>
</feature>
<feature type="transmembrane region" description="Helical" evidence="7">
    <location>
        <begin position="12"/>
        <end position="29"/>
    </location>
</feature>
<protein>
    <submittedName>
        <fullName evidence="8">YeiH family protein</fullName>
    </submittedName>
</protein>
<comment type="subcellular location">
    <subcellularLocation>
        <location evidence="1">Cell membrane</location>
        <topology evidence="1">Multi-pass membrane protein</topology>
    </subcellularLocation>
</comment>
<dbReference type="EMBL" id="BAAAFH010000007">
    <property type="protein sequence ID" value="GAA0874839.1"/>
    <property type="molecule type" value="Genomic_DNA"/>
</dbReference>
<organism evidence="8 9">
    <name type="scientific">Wandonia haliotis</name>
    <dbReference type="NCBI Taxonomy" id="574963"/>
    <lineage>
        <taxon>Bacteria</taxon>
        <taxon>Pseudomonadati</taxon>
        <taxon>Bacteroidota</taxon>
        <taxon>Flavobacteriia</taxon>
        <taxon>Flavobacteriales</taxon>
        <taxon>Crocinitomicaceae</taxon>
        <taxon>Wandonia</taxon>
    </lineage>
</organism>
<proteinExistence type="inferred from homology"/>
<feature type="transmembrane region" description="Helical" evidence="7">
    <location>
        <begin position="245"/>
        <end position="265"/>
    </location>
</feature>
<dbReference type="Proteomes" id="UP001501126">
    <property type="component" value="Unassembled WGS sequence"/>
</dbReference>
<dbReference type="PANTHER" id="PTHR30106">
    <property type="entry name" value="INNER MEMBRANE PROTEIN YEIH-RELATED"/>
    <property type="match status" value="1"/>
</dbReference>
<keyword evidence="6 7" id="KW-0472">Membrane</keyword>
<dbReference type="InterPro" id="IPR018383">
    <property type="entry name" value="UPF0324_pro"/>
</dbReference>
<evidence type="ECO:0000256" key="5">
    <source>
        <dbReference type="ARBA" id="ARBA00022989"/>
    </source>
</evidence>